<dbReference type="PROSITE" id="PS50011">
    <property type="entry name" value="PROTEIN_KINASE_DOM"/>
    <property type="match status" value="1"/>
</dbReference>
<dbReference type="GO" id="GO:0005524">
    <property type="term" value="F:ATP binding"/>
    <property type="evidence" value="ECO:0007669"/>
    <property type="project" value="UniProtKB-KW"/>
</dbReference>
<sequence length="594" mass="69302">MSTIRYELVNATTSRIASLIDYNIHTDLHKQYEFQKQTILADKLFTDDEKTEAIKKITKTYDRNKILQNTGTKRICENCNQECLATLYCEYCIRNYLKGKFSHWTSGNDDIDNLIRKCQIESIMPNTVVEWIPYNNLQNIKYITKGGFSEIYTADWIDGYYDEWDSKKQQLKRVENFVVYVVLKKLENVESANHSWFEEAISHLTINNKSVDIVQCYGMTQNPSNGDYMLVMMKMDMDLRNYLQQNNERLTWKERIRITFEIINALYWIHFEEAIHRDLHSGNILFSQFNDRWLISDLGFCGPADKSSKCIYGNLPYIAPEVINGKGCTFKSDIYSVAILMWEISSGQPPFINYKHDDYNLAMDIINGMRPKIMSEIPLEYKSLMVQCWDADPSKRLDIESLLNKIGEIHLSYQNMPNELFQSKAKSNFETKTSTNYMSSSRLFTSKIHQFENLPEPKNATEEGQEAFHSKTCDFSIPDNIEDFNNSNDQKINKTSKMNSIFKEIQKDYKKETIQQAKEPVIDDDEIHNNPNLHSEEQDEFEIPDGEFFYLDVSNLIDKTKGVLLFVDLSNKVLEELPQNYDAAASKKLTEKSK</sequence>
<dbReference type="InterPro" id="IPR001245">
    <property type="entry name" value="Ser-Thr/Tyr_kinase_cat_dom"/>
</dbReference>
<dbReference type="Proteomes" id="UP000234323">
    <property type="component" value="Unassembled WGS sequence"/>
</dbReference>
<accession>A0A2I1H9W7</accession>
<dbReference type="GO" id="GO:0004672">
    <property type="term" value="F:protein kinase activity"/>
    <property type="evidence" value="ECO:0007669"/>
    <property type="project" value="InterPro"/>
</dbReference>
<dbReference type="InterPro" id="IPR011009">
    <property type="entry name" value="Kinase-like_dom_sf"/>
</dbReference>
<evidence type="ECO:0000259" key="3">
    <source>
        <dbReference type="PROSITE" id="PS50011"/>
    </source>
</evidence>
<gene>
    <name evidence="4" type="ORF">RhiirA4_475263</name>
</gene>
<evidence type="ECO:0000313" key="5">
    <source>
        <dbReference type="Proteomes" id="UP000234323"/>
    </source>
</evidence>
<keyword evidence="1" id="KW-0547">Nucleotide-binding</keyword>
<evidence type="ECO:0000256" key="1">
    <source>
        <dbReference type="ARBA" id="ARBA00022741"/>
    </source>
</evidence>
<dbReference type="Gene3D" id="1.10.510.10">
    <property type="entry name" value="Transferase(Phosphotransferase) domain 1"/>
    <property type="match status" value="1"/>
</dbReference>
<evidence type="ECO:0000256" key="2">
    <source>
        <dbReference type="ARBA" id="ARBA00022840"/>
    </source>
</evidence>
<dbReference type="InterPro" id="IPR051681">
    <property type="entry name" value="Ser/Thr_Kinases-Pseudokinases"/>
</dbReference>
<dbReference type="VEuPathDB" id="FungiDB:FUN_017539"/>
<keyword evidence="5" id="KW-1185">Reference proteome</keyword>
<dbReference type="PANTHER" id="PTHR44329">
    <property type="entry name" value="SERINE/THREONINE-PROTEIN KINASE TNNI3K-RELATED"/>
    <property type="match status" value="1"/>
</dbReference>
<dbReference type="Pfam" id="PF07714">
    <property type="entry name" value="PK_Tyr_Ser-Thr"/>
    <property type="match status" value="1"/>
</dbReference>
<dbReference type="EMBL" id="LLXI01001916">
    <property type="protein sequence ID" value="PKY55650.1"/>
    <property type="molecule type" value="Genomic_DNA"/>
</dbReference>
<dbReference type="Gene3D" id="1.10.10.1010">
    <property type="entry name" value="Intein homing endonuclease, domain IV"/>
    <property type="match status" value="1"/>
</dbReference>
<dbReference type="InterPro" id="IPR000719">
    <property type="entry name" value="Prot_kinase_dom"/>
</dbReference>
<proteinExistence type="predicted"/>
<protein>
    <submittedName>
        <fullName evidence="4">Kinase-like protein</fullName>
    </submittedName>
</protein>
<comment type="caution">
    <text evidence="4">The sequence shown here is derived from an EMBL/GenBank/DDBJ whole genome shotgun (WGS) entry which is preliminary data.</text>
</comment>
<keyword evidence="4" id="KW-0418">Kinase</keyword>
<organism evidence="4 5">
    <name type="scientific">Rhizophagus irregularis</name>
    <dbReference type="NCBI Taxonomy" id="588596"/>
    <lineage>
        <taxon>Eukaryota</taxon>
        <taxon>Fungi</taxon>
        <taxon>Fungi incertae sedis</taxon>
        <taxon>Mucoromycota</taxon>
        <taxon>Glomeromycotina</taxon>
        <taxon>Glomeromycetes</taxon>
        <taxon>Glomerales</taxon>
        <taxon>Glomeraceae</taxon>
        <taxon>Rhizophagus</taxon>
    </lineage>
</organism>
<dbReference type="SUPFAM" id="SSF56112">
    <property type="entry name" value="Protein kinase-like (PK-like)"/>
    <property type="match status" value="1"/>
</dbReference>
<feature type="domain" description="Protein kinase" evidence="3">
    <location>
        <begin position="137"/>
        <end position="413"/>
    </location>
</feature>
<dbReference type="PANTHER" id="PTHR44329:SF298">
    <property type="entry name" value="MIXED LINEAGE KINASE DOMAIN-LIKE PROTEIN"/>
    <property type="match status" value="1"/>
</dbReference>
<dbReference type="VEuPathDB" id="FungiDB:RhiirFUN_022845"/>
<keyword evidence="2" id="KW-0067">ATP-binding</keyword>
<dbReference type="GO" id="GO:0097527">
    <property type="term" value="P:necroptotic signaling pathway"/>
    <property type="evidence" value="ECO:0007669"/>
    <property type="project" value="TreeGrafter"/>
</dbReference>
<dbReference type="AlphaFoldDB" id="A0A2I1H9W7"/>
<reference evidence="4 5" key="1">
    <citation type="submission" date="2015-10" db="EMBL/GenBank/DDBJ databases">
        <title>Genome analyses suggest a sexual origin of heterokaryosis in a supposedly ancient asexual fungus.</title>
        <authorList>
            <person name="Ropars J."/>
            <person name="Sedzielewska K."/>
            <person name="Noel J."/>
            <person name="Charron P."/>
            <person name="Farinelli L."/>
            <person name="Marton T."/>
            <person name="Kruger M."/>
            <person name="Pelin A."/>
            <person name="Brachmann A."/>
            <person name="Corradi N."/>
        </authorList>
    </citation>
    <scope>NUCLEOTIDE SEQUENCE [LARGE SCALE GENOMIC DNA]</scope>
    <source>
        <strain evidence="4 5">A4</strain>
    </source>
</reference>
<name>A0A2I1H9W7_9GLOM</name>
<evidence type="ECO:0000313" key="4">
    <source>
        <dbReference type="EMBL" id="PKY55650.1"/>
    </source>
</evidence>
<dbReference type="VEuPathDB" id="FungiDB:RhiirA1_454758"/>
<keyword evidence="4" id="KW-0808">Transferase</keyword>